<dbReference type="CDD" id="cd07262">
    <property type="entry name" value="VOC_like"/>
    <property type="match status" value="1"/>
</dbReference>
<dbReference type="InterPro" id="IPR004360">
    <property type="entry name" value="Glyas_Fos-R_dOase_dom"/>
</dbReference>
<dbReference type="PROSITE" id="PS51819">
    <property type="entry name" value="VOC"/>
    <property type="match status" value="1"/>
</dbReference>
<gene>
    <name evidence="2" type="ORF">K505DRAFT_319072</name>
</gene>
<sequence length="134" mass="14315">MSSVSIIDHVAFHVEPSKFDDTVAWYLAALAPLGITKQIEIPGRAVGLGATPPPPRAAPFWIGAKEGANMTGLHLAFKAKDHEAVDRFYAEALKAGGTCNGKPGVRDYHPNYYGAFVLDPAGNNIEVVDHLPHA</sequence>
<dbReference type="SUPFAM" id="SSF54593">
    <property type="entry name" value="Glyoxalase/Bleomycin resistance protein/Dihydroxybiphenyl dioxygenase"/>
    <property type="match status" value="1"/>
</dbReference>
<organism evidence="2 3">
    <name type="scientific">Melanomma pulvis-pyrius CBS 109.77</name>
    <dbReference type="NCBI Taxonomy" id="1314802"/>
    <lineage>
        <taxon>Eukaryota</taxon>
        <taxon>Fungi</taxon>
        <taxon>Dikarya</taxon>
        <taxon>Ascomycota</taxon>
        <taxon>Pezizomycotina</taxon>
        <taxon>Dothideomycetes</taxon>
        <taxon>Pleosporomycetidae</taxon>
        <taxon>Pleosporales</taxon>
        <taxon>Melanommataceae</taxon>
        <taxon>Melanomma</taxon>
    </lineage>
</organism>
<evidence type="ECO:0000259" key="1">
    <source>
        <dbReference type="PROSITE" id="PS51819"/>
    </source>
</evidence>
<dbReference type="PANTHER" id="PTHR35006:SF2">
    <property type="entry name" value="GLYOXALASE FAMILY PROTEIN (AFU_ORTHOLOGUE AFUA_5G14830)"/>
    <property type="match status" value="1"/>
</dbReference>
<keyword evidence="3" id="KW-1185">Reference proteome</keyword>
<proteinExistence type="predicted"/>
<dbReference type="PANTHER" id="PTHR35006">
    <property type="entry name" value="GLYOXALASE FAMILY PROTEIN (AFU_ORTHOLOGUE AFUA_5G14830)"/>
    <property type="match status" value="1"/>
</dbReference>
<dbReference type="Proteomes" id="UP000799757">
    <property type="component" value="Unassembled WGS sequence"/>
</dbReference>
<dbReference type="EMBL" id="MU002568">
    <property type="protein sequence ID" value="KAF2786041.1"/>
    <property type="molecule type" value="Genomic_DNA"/>
</dbReference>
<feature type="domain" description="VOC" evidence="1">
    <location>
        <begin position="6"/>
        <end position="130"/>
    </location>
</feature>
<dbReference type="InterPro" id="IPR029068">
    <property type="entry name" value="Glyas_Bleomycin-R_OHBP_Dase"/>
</dbReference>
<dbReference type="Pfam" id="PF00903">
    <property type="entry name" value="Glyoxalase"/>
    <property type="match status" value="1"/>
</dbReference>
<dbReference type="InterPro" id="IPR037523">
    <property type="entry name" value="VOC_core"/>
</dbReference>
<name>A0A6A6WQ61_9PLEO</name>
<dbReference type="OrthoDB" id="10249419at2759"/>
<reference evidence="2" key="1">
    <citation type="journal article" date="2020" name="Stud. Mycol.">
        <title>101 Dothideomycetes genomes: a test case for predicting lifestyles and emergence of pathogens.</title>
        <authorList>
            <person name="Haridas S."/>
            <person name="Albert R."/>
            <person name="Binder M."/>
            <person name="Bloem J."/>
            <person name="Labutti K."/>
            <person name="Salamov A."/>
            <person name="Andreopoulos B."/>
            <person name="Baker S."/>
            <person name="Barry K."/>
            <person name="Bills G."/>
            <person name="Bluhm B."/>
            <person name="Cannon C."/>
            <person name="Castanera R."/>
            <person name="Culley D."/>
            <person name="Daum C."/>
            <person name="Ezra D."/>
            <person name="Gonzalez J."/>
            <person name="Henrissat B."/>
            <person name="Kuo A."/>
            <person name="Liang C."/>
            <person name="Lipzen A."/>
            <person name="Lutzoni F."/>
            <person name="Magnuson J."/>
            <person name="Mondo S."/>
            <person name="Nolan M."/>
            <person name="Ohm R."/>
            <person name="Pangilinan J."/>
            <person name="Park H.-J."/>
            <person name="Ramirez L."/>
            <person name="Alfaro M."/>
            <person name="Sun H."/>
            <person name="Tritt A."/>
            <person name="Yoshinaga Y."/>
            <person name="Zwiers L.-H."/>
            <person name="Turgeon B."/>
            <person name="Goodwin S."/>
            <person name="Spatafora J."/>
            <person name="Crous P."/>
            <person name="Grigoriev I."/>
        </authorList>
    </citation>
    <scope>NUCLEOTIDE SEQUENCE</scope>
    <source>
        <strain evidence="2">CBS 109.77</strain>
    </source>
</reference>
<evidence type="ECO:0000313" key="3">
    <source>
        <dbReference type="Proteomes" id="UP000799757"/>
    </source>
</evidence>
<accession>A0A6A6WQ61</accession>
<dbReference type="Gene3D" id="3.10.180.10">
    <property type="entry name" value="2,3-Dihydroxybiphenyl 1,2-Dioxygenase, domain 1"/>
    <property type="match status" value="1"/>
</dbReference>
<evidence type="ECO:0000313" key="2">
    <source>
        <dbReference type="EMBL" id="KAF2786041.1"/>
    </source>
</evidence>
<dbReference type="AlphaFoldDB" id="A0A6A6WQ61"/>
<protein>
    <recommendedName>
        <fullName evidence="1">VOC domain-containing protein</fullName>
    </recommendedName>
</protein>